<protein>
    <submittedName>
        <fullName evidence="1">Uncharacterized protein</fullName>
    </submittedName>
</protein>
<name>A0A2P5WYY9_GOSBA</name>
<sequence>MEVKRRLKAVRDRVSKNSKRIRPIGLCFVGFWYEGTGPTVAYGGGMEVKRRLKAVRDRVSKNSKRIRPIGLCFVGFW</sequence>
<proteinExistence type="predicted"/>
<gene>
    <name evidence="1" type="ORF">GOBAR_AA24363</name>
</gene>
<accession>A0A2P5WYY9</accession>
<dbReference type="AlphaFoldDB" id="A0A2P5WYY9"/>
<evidence type="ECO:0000313" key="1">
    <source>
        <dbReference type="EMBL" id="PPR96306.1"/>
    </source>
</evidence>
<dbReference type="Proteomes" id="UP000239757">
    <property type="component" value="Unassembled WGS sequence"/>
</dbReference>
<reference evidence="1 2" key="1">
    <citation type="submission" date="2015-01" db="EMBL/GenBank/DDBJ databases">
        <title>Genome of allotetraploid Gossypium barbadense reveals genomic plasticity and fiber elongation in cotton evolution.</title>
        <authorList>
            <person name="Chen X."/>
            <person name="Liu X."/>
            <person name="Zhao B."/>
            <person name="Zheng H."/>
            <person name="Hu Y."/>
            <person name="Lu G."/>
            <person name="Yang C."/>
            <person name="Chen J."/>
            <person name="Shan C."/>
            <person name="Zhang L."/>
            <person name="Zhou Y."/>
            <person name="Wang L."/>
            <person name="Guo W."/>
            <person name="Bai Y."/>
            <person name="Ruan J."/>
            <person name="Shangguan X."/>
            <person name="Mao Y."/>
            <person name="Jiang J."/>
            <person name="Zhu Y."/>
            <person name="Lei J."/>
            <person name="Kang H."/>
            <person name="Chen S."/>
            <person name="He X."/>
            <person name="Wang R."/>
            <person name="Wang Y."/>
            <person name="Chen J."/>
            <person name="Wang L."/>
            <person name="Yu S."/>
            <person name="Wang B."/>
            <person name="Wei J."/>
            <person name="Song S."/>
            <person name="Lu X."/>
            <person name="Gao Z."/>
            <person name="Gu W."/>
            <person name="Deng X."/>
            <person name="Ma D."/>
            <person name="Wang S."/>
            <person name="Liang W."/>
            <person name="Fang L."/>
            <person name="Cai C."/>
            <person name="Zhu X."/>
            <person name="Zhou B."/>
            <person name="Zhang Y."/>
            <person name="Chen Z."/>
            <person name="Xu S."/>
            <person name="Zhu R."/>
            <person name="Wang S."/>
            <person name="Zhang T."/>
            <person name="Zhao G."/>
        </authorList>
    </citation>
    <scope>NUCLEOTIDE SEQUENCE [LARGE SCALE GENOMIC DNA]</scope>
    <source>
        <strain evidence="2">cv. Xinhai21</strain>
        <tissue evidence="1">Leaf</tissue>
    </source>
</reference>
<dbReference type="EMBL" id="KZ666081">
    <property type="protein sequence ID" value="PPR96306.1"/>
    <property type="molecule type" value="Genomic_DNA"/>
</dbReference>
<organism evidence="1 2">
    <name type="scientific">Gossypium barbadense</name>
    <name type="common">Sea Island cotton</name>
    <name type="synonym">Hibiscus barbadensis</name>
    <dbReference type="NCBI Taxonomy" id="3634"/>
    <lineage>
        <taxon>Eukaryota</taxon>
        <taxon>Viridiplantae</taxon>
        <taxon>Streptophyta</taxon>
        <taxon>Embryophyta</taxon>
        <taxon>Tracheophyta</taxon>
        <taxon>Spermatophyta</taxon>
        <taxon>Magnoliopsida</taxon>
        <taxon>eudicotyledons</taxon>
        <taxon>Gunneridae</taxon>
        <taxon>Pentapetalae</taxon>
        <taxon>rosids</taxon>
        <taxon>malvids</taxon>
        <taxon>Malvales</taxon>
        <taxon>Malvaceae</taxon>
        <taxon>Malvoideae</taxon>
        <taxon>Gossypium</taxon>
    </lineage>
</organism>
<evidence type="ECO:0000313" key="2">
    <source>
        <dbReference type="Proteomes" id="UP000239757"/>
    </source>
</evidence>